<protein>
    <recommendedName>
        <fullName evidence="5">Transmembrane protein</fullName>
    </recommendedName>
</protein>
<gene>
    <name evidence="3" type="ordered locus">PHZ_c2426</name>
</gene>
<dbReference type="EMBL" id="CP000747">
    <property type="protein sequence ID" value="ACG78835.1"/>
    <property type="molecule type" value="Genomic_DNA"/>
</dbReference>
<feature type="coiled-coil region" evidence="1">
    <location>
        <begin position="323"/>
        <end position="354"/>
    </location>
</feature>
<feature type="transmembrane region" description="Helical" evidence="2">
    <location>
        <begin position="191"/>
        <end position="213"/>
    </location>
</feature>
<dbReference type="KEGG" id="pzu:PHZ_c2426"/>
<keyword evidence="4" id="KW-1185">Reference proteome</keyword>
<dbReference type="eggNOG" id="ENOG502Z8Y7">
    <property type="taxonomic scope" value="Bacteria"/>
</dbReference>
<evidence type="ECO:0000256" key="1">
    <source>
        <dbReference type="SAM" id="Coils"/>
    </source>
</evidence>
<feature type="transmembrane region" description="Helical" evidence="2">
    <location>
        <begin position="284"/>
        <end position="305"/>
    </location>
</feature>
<evidence type="ECO:0000313" key="3">
    <source>
        <dbReference type="EMBL" id="ACG78835.1"/>
    </source>
</evidence>
<sequence>MARRKKRDPIAAIFTPKHPYLPGTEILRQIDVDLLAEQLDVDAQGARDGADAIPPADGRTLALKEREIVGRLRELWDENVEGVRRAYEGYRSRFASYTGDADLDSLTAEPAAVAVKLREAAREERSLLVEEYKAVKIARDDLESFRRREGITHAPRHNQHVLVKLAMLGGAAVLEIGVNAAIFAGADAGGILGAVLKVAVIPVANIGGNWLWTHWLTRNVLMRHWMRRAVGVFGALLTAFWLIYLNLAVAHWREGAEAALSMEAATTAVGRAFSDPFGLQSFEAWGLFLIGCFAGAVAIYEGWAWKDPFPGYTRRAELADRLLADWHHNRQDAMARLEEIRSENTERLADAQRRAGLAVSERPDIAGKAAGLSEDVRLYADHLRYVCEELGARYREANLRARTAERPTQFDAPLTFSLELPVLPPLVVGESPVVAGRLSEAIRQITEAYAEACSRVPGVEDLEAAGGAA</sequence>
<evidence type="ECO:0000256" key="2">
    <source>
        <dbReference type="SAM" id="Phobius"/>
    </source>
</evidence>
<keyword evidence="2" id="KW-1133">Transmembrane helix</keyword>
<feature type="transmembrane region" description="Helical" evidence="2">
    <location>
        <begin position="165"/>
        <end position="185"/>
    </location>
</feature>
<organism evidence="3 4">
    <name type="scientific">Phenylobacterium zucineum (strain HLK1)</name>
    <dbReference type="NCBI Taxonomy" id="450851"/>
    <lineage>
        <taxon>Bacteria</taxon>
        <taxon>Pseudomonadati</taxon>
        <taxon>Pseudomonadota</taxon>
        <taxon>Alphaproteobacteria</taxon>
        <taxon>Caulobacterales</taxon>
        <taxon>Caulobacteraceae</taxon>
        <taxon>Phenylobacterium</taxon>
    </lineage>
</organism>
<dbReference type="AlphaFoldDB" id="B4RG22"/>
<evidence type="ECO:0000313" key="4">
    <source>
        <dbReference type="Proteomes" id="UP000001868"/>
    </source>
</evidence>
<reference evidence="3 4" key="1">
    <citation type="journal article" date="2008" name="BMC Genomics">
        <title>Complete genome of Phenylobacterium zucineum - a novel facultative intracellular bacterium isolated from human erythroleukemia cell line K562.</title>
        <authorList>
            <person name="Luo Y."/>
            <person name="Xu X."/>
            <person name="Ding Z."/>
            <person name="Liu Z."/>
            <person name="Zhang B."/>
            <person name="Yan Z."/>
            <person name="Sun J."/>
            <person name="Hu S."/>
            <person name="Hu X."/>
        </authorList>
    </citation>
    <scope>NUCLEOTIDE SEQUENCE [LARGE SCALE GENOMIC DNA]</scope>
    <source>
        <strain evidence="3 4">HLK1</strain>
    </source>
</reference>
<name>B4RG22_PHEZH</name>
<dbReference type="STRING" id="450851.PHZ_c2426"/>
<dbReference type="Proteomes" id="UP000001868">
    <property type="component" value="Chromosome"/>
</dbReference>
<dbReference type="HOGENOM" id="CLU_582469_0_0_5"/>
<dbReference type="OrthoDB" id="9795988at2"/>
<keyword evidence="2" id="KW-0472">Membrane</keyword>
<feature type="transmembrane region" description="Helical" evidence="2">
    <location>
        <begin position="225"/>
        <end position="244"/>
    </location>
</feature>
<proteinExistence type="predicted"/>
<accession>B4RG22</accession>
<evidence type="ECO:0008006" key="5">
    <source>
        <dbReference type="Google" id="ProtNLM"/>
    </source>
</evidence>
<keyword evidence="1" id="KW-0175">Coiled coil</keyword>
<keyword evidence="2" id="KW-0812">Transmembrane</keyword>
<dbReference type="RefSeq" id="WP_012522973.1">
    <property type="nucleotide sequence ID" value="NC_011144.1"/>
</dbReference>